<evidence type="ECO:0000259" key="2">
    <source>
        <dbReference type="PROSITE" id="PS52015"/>
    </source>
</evidence>
<keyword evidence="1" id="KW-0732">Signal</keyword>
<accession>A0ABY7VJT1</accession>
<dbReference type="RefSeq" id="WP_274054142.1">
    <property type="nucleotide sequence ID" value="NZ_CP059693.1"/>
</dbReference>
<evidence type="ECO:0000256" key="1">
    <source>
        <dbReference type="SAM" id="SignalP"/>
    </source>
</evidence>
<dbReference type="PROSITE" id="PS52015">
    <property type="entry name" value="TONB_CTD"/>
    <property type="match status" value="1"/>
</dbReference>
<reference evidence="3 4" key="1">
    <citation type="journal article" date="2022" name="Mar. Drugs">
        <title>Bioassay-Guided Fractionation Leads to the Detection of Cholic Acid Generated by the Rare Thalassomonas sp.</title>
        <authorList>
            <person name="Pheiffer F."/>
            <person name="Schneider Y.K."/>
            <person name="Hansen E.H."/>
            <person name="Andersen J.H."/>
            <person name="Isaksson J."/>
            <person name="Busche T."/>
            <person name="R C."/>
            <person name="Kalinowski J."/>
            <person name="Zyl L.V."/>
            <person name="Trindade M."/>
        </authorList>
    </citation>
    <scope>NUCLEOTIDE SEQUENCE [LARGE SCALE GENOMIC DNA]</scope>
    <source>
        <strain evidence="3 4">A5K-61T</strain>
    </source>
</reference>
<dbReference type="Gene3D" id="3.30.1150.10">
    <property type="match status" value="1"/>
</dbReference>
<sequence>MKHHVITLLCLFALTACNSTAPNHTNLPLTEAELLTNKWQPLKRVEPLYPLESAKADEDGCTTLEYVITPDNQIEDIKVLESSNRYFARQAKSALIRWNWPQLKKNIISVPVKTRTRFEFCIEKQGEKHCDVTALVNNQTCSGTDVVPVVGKSAVRRIYSGKL</sequence>
<protein>
    <submittedName>
        <fullName evidence="3">Energy transducer TonB</fullName>
    </submittedName>
</protein>
<dbReference type="Pfam" id="PF03544">
    <property type="entry name" value="TonB_C"/>
    <property type="match status" value="1"/>
</dbReference>
<feature type="signal peptide" evidence="1">
    <location>
        <begin position="1"/>
        <end position="21"/>
    </location>
</feature>
<evidence type="ECO:0000313" key="3">
    <source>
        <dbReference type="EMBL" id="WDE13713.1"/>
    </source>
</evidence>
<dbReference type="SUPFAM" id="SSF74653">
    <property type="entry name" value="TolA/TonB C-terminal domain"/>
    <property type="match status" value="1"/>
</dbReference>
<dbReference type="PROSITE" id="PS51257">
    <property type="entry name" value="PROKAR_LIPOPROTEIN"/>
    <property type="match status" value="1"/>
</dbReference>
<dbReference type="EMBL" id="CP059693">
    <property type="protein sequence ID" value="WDE13713.1"/>
    <property type="molecule type" value="Genomic_DNA"/>
</dbReference>
<gene>
    <name evidence="3" type="ORF">H3N35_09915</name>
</gene>
<name>A0ABY7VJT1_9GAMM</name>
<feature type="chain" id="PRO_5046055084" evidence="1">
    <location>
        <begin position="22"/>
        <end position="163"/>
    </location>
</feature>
<evidence type="ECO:0000313" key="4">
    <source>
        <dbReference type="Proteomes" id="UP001215231"/>
    </source>
</evidence>
<keyword evidence="4" id="KW-1185">Reference proteome</keyword>
<dbReference type="InterPro" id="IPR037682">
    <property type="entry name" value="TonB_C"/>
</dbReference>
<proteinExistence type="predicted"/>
<feature type="domain" description="TonB C-terminal" evidence="2">
    <location>
        <begin position="34"/>
        <end position="129"/>
    </location>
</feature>
<dbReference type="Proteomes" id="UP001215231">
    <property type="component" value="Chromosome"/>
</dbReference>
<organism evidence="3 4">
    <name type="scientific">Thalassomonas haliotis</name>
    <dbReference type="NCBI Taxonomy" id="485448"/>
    <lineage>
        <taxon>Bacteria</taxon>
        <taxon>Pseudomonadati</taxon>
        <taxon>Pseudomonadota</taxon>
        <taxon>Gammaproteobacteria</taxon>
        <taxon>Alteromonadales</taxon>
        <taxon>Colwelliaceae</taxon>
        <taxon>Thalassomonas</taxon>
    </lineage>
</organism>